<dbReference type="Gene3D" id="2.70.98.70">
    <property type="match status" value="1"/>
</dbReference>
<accession>A0AAE7BA14</accession>
<evidence type="ECO:0000313" key="7">
    <source>
        <dbReference type="EMBL" id="QKF66499.1"/>
    </source>
</evidence>
<keyword evidence="8" id="KW-1185">Reference proteome</keyword>
<dbReference type="InterPro" id="IPR008929">
    <property type="entry name" value="Chondroitin_lyas"/>
</dbReference>
<dbReference type="AlphaFoldDB" id="A0AAE7BA14"/>
<proteinExistence type="predicted"/>
<dbReference type="Proteomes" id="UP000503482">
    <property type="component" value="Chromosome"/>
</dbReference>
<feature type="domain" description="Heparinase II/III-like C-terminal" evidence="5">
    <location>
        <begin position="303"/>
        <end position="459"/>
    </location>
</feature>
<dbReference type="InterPro" id="IPR012480">
    <property type="entry name" value="Hepar_II_III_C"/>
</dbReference>
<dbReference type="EMBL" id="CP053840">
    <property type="protein sequence ID" value="QKF66499.1"/>
    <property type="molecule type" value="Genomic_DNA"/>
</dbReference>
<organism evidence="7 8">
    <name type="scientific">Arcobacter venerupis</name>
    <dbReference type="NCBI Taxonomy" id="1054033"/>
    <lineage>
        <taxon>Bacteria</taxon>
        <taxon>Pseudomonadati</taxon>
        <taxon>Campylobacterota</taxon>
        <taxon>Epsilonproteobacteria</taxon>
        <taxon>Campylobacterales</taxon>
        <taxon>Arcobacteraceae</taxon>
        <taxon>Arcobacter</taxon>
    </lineage>
</organism>
<keyword evidence="2" id="KW-0732">Signal</keyword>
<dbReference type="GO" id="GO:0016829">
    <property type="term" value="F:lyase activity"/>
    <property type="evidence" value="ECO:0007669"/>
    <property type="project" value="UniProtKB-KW"/>
</dbReference>
<dbReference type="Gene3D" id="1.50.10.100">
    <property type="entry name" value="Chondroitin AC/alginate lyase"/>
    <property type="match status" value="1"/>
</dbReference>
<feature type="domain" description="Heparin-sulfate lyase N-terminal" evidence="6">
    <location>
        <begin position="167"/>
        <end position="280"/>
    </location>
</feature>
<dbReference type="Pfam" id="PF07940">
    <property type="entry name" value="Hepar_II_III_C"/>
    <property type="match status" value="1"/>
</dbReference>
<evidence type="ECO:0000256" key="3">
    <source>
        <dbReference type="ARBA" id="ARBA00022764"/>
    </source>
</evidence>
<dbReference type="RefSeq" id="WP_128360288.1">
    <property type="nucleotide sequence ID" value="NZ_CP053840.1"/>
</dbReference>
<keyword evidence="3" id="KW-0574">Periplasm</keyword>
<dbReference type="SUPFAM" id="SSF48230">
    <property type="entry name" value="Chondroitin AC/alginate lyase"/>
    <property type="match status" value="1"/>
</dbReference>
<evidence type="ECO:0000256" key="4">
    <source>
        <dbReference type="ARBA" id="ARBA00023239"/>
    </source>
</evidence>
<dbReference type="PANTHER" id="PTHR39210:SF1">
    <property type="entry name" value="HEPARIN-SULFATE LYASE"/>
    <property type="match status" value="1"/>
</dbReference>
<dbReference type="GO" id="GO:0042597">
    <property type="term" value="C:periplasmic space"/>
    <property type="evidence" value="ECO:0007669"/>
    <property type="project" value="UniProtKB-SubCell"/>
</dbReference>
<sequence length="509" mass="60880">MDKYIRLFNTIKYLKYTQIYYRLFYFVRSRFRKITRFKYKFEKESNSIALKLINSCEYYSSYKDNEFNMLNLSKKFYDRKDWNYGDYGKLWTYNLTYFEYLKEKEDVNLIYDFIENIERIKDGLEPFPISLRGINWIKFLIKHEIKDKKIDYSLYAQYYMLLDNLEYHLLGNHLLENGFSLLFGAYYFQDEVLYKKAKEILEKELEEQILDDGAHFELSPMYHQLMLFRVLDCINLVQNNSLKEQELLECLEEKASLMLGWLENISYEYGEIPLLNDSANKITPTSVELFDYSLRLNLKIVVKDLNQSGYRKRKKEKYECIVDVGKVGANYIPGHAHADSFNFELYIKNKPFIVDTGLSTYNIGKQRDYERSTKSHNTVEINSENSSEVWGGFRVANRANIVEFIEKEDFIKATHDGYKKKFSILHTREWKFEEDKIIIEDSLNKECNAIARLHFYSDVTENEILEKIDLGNLQYKIETYNYAPEFNKTLKALVLEISFEKKLKVEINL</sequence>
<protein>
    <submittedName>
        <fullName evidence="7">Heparinase II/III family protein</fullName>
    </submittedName>
</protein>
<reference evidence="7 8" key="1">
    <citation type="submission" date="2020-05" db="EMBL/GenBank/DDBJ databases">
        <title>Complete genome sequencing of Campylobacter and Arcobacter type strains.</title>
        <authorList>
            <person name="Miller W.G."/>
            <person name="Yee E."/>
        </authorList>
    </citation>
    <scope>NUCLEOTIDE SEQUENCE [LARGE SCALE GENOMIC DNA]</scope>
    <source>
        <strain evidence="7 8">LMG 26156</strain>
    </source>
</reference>
<dbReference type="KEGG" id="avp:AVENP_0940"/>
<dbReference type="PANTHER" id="PTHR39210">
    <property type="entry name" value="HEPARIN-SULFATE LYASE"/>
    <property type="match status" value="1"/>
</dbReference>
<evidence type="ECO:0000313" key="8">
    <source>
        <dbReference type="Proteomes" id="UP000503482"/>
    </source>
</evidence>
<evidence type="ECO:0000256" key="1">
    <source>
        <dbReference type="ARBA" id="ARBA00004418"/>
    </source>
</evidence>
<evidence type="ECO:0000256" key="2">
    <source>
        <dbReference type="ARBA" id="ARBA00022729"/>
    </source>
</evidence>
<evidence type="ECO:0000259" key="5">
    <source>
        <dbReference type="Pfam" id="PF07940"/>
    </source>
</evidence>
<dbReference type="InterPro" id="IPR031680">
    <property type="entry name" value="Hepar_II_III_N"/>
</dbReference>
<name>A0AAE7BA14_9BACT</name>
<keyword evidence="4" id="KW-0456">Lyase</keyword>
<evidence type="ECO:0000259" key="6">
    <source>
        <dbReference type="Pfam" id="PF16889"/>
    </source>
</evidence>
<dbReference type="Pfam" id="PF16889">
    <property type="entry name" value="Hepar_II_III_N"/>
    <property type="match status" value="1"/>
</dbReference>
<comment type="subcellular location">
    <subcellularLocation>
        <location evidence="1">Periplasm</location>
    </subcellularLocation>
</comment>
<gene>
    <name evidence="7" type="ORF">AVENP_0940</name>
</gene>